<gene>
    <name evidence="1" type="ORF">ACH5RR_040575</name>
</gene>
<sequence>MDEIHEEVQIIVVDVNINLPRLKNLIVIPAPHLPLQDAMRILWFYPNGTTNGNHSGSISTTNCHPPYDILEGGNLVFHISGSKPTPGLSNMKQFEEFSAIMDKLDVEVQTVFVTVKNDFLSSREPPMILALSLLPMSIPLKMLVKVEILGSS</sequence>
<name>A0ABD2XSY7_9GENT</name>
<organism evidence="1 2">
    <name type="scientific">Cinchona calisaya</name>
    <dbReference type="NCBI Taxonomy" id="153742"/>
    <lineage>
        <taxon>Eukaryota</taxon>
        <taxon>Viridiplantae</taxon>
        <taxon>Streptophyta</taxon>
        <taxon>Embryophyta</taxon>
        <taxon>Tracheophyta</taxon>
        <taxon>Spermatophyta</taxon>
        <taxon>Magnoliopsida</taxon>
        <taxon>eudicotyledons</taxon>
        <taxon>Gunneridae</taxon>
        <taxon>Pentapetalae</taxon>
        <taxon>asterids</taxon>
        <taxon>lamiids</taxon>
        <taxon>Gentianales</taxon>
        <taxon>Rubiaceae</taxon>
        <taxon>Cinchonoideae</taxon>
        <taxon>Cinchoneae</taxon>
        <taxon>Cinchona</taxon>
    </lineage>
</organism>
<proteinExistence type="predicted"/>
<keyword evidence="2" id="KW-1185">Reference proteome</keyword>
<reference evidence="1 2" key="1">
    <citation type="submission" date="2024-11" db="EMBL/GenBank/DDBJ databases">
        <title>A near-complete genome assembly of Cinchona calisaya.</title>
        <authorList>
            <person name="Lian D.C."/>
            <person name="Zhao X.W."/>
            <person name="Wei L."/>
        </authorList>
    </citation>
    <scope>NUCLEOTIDE SEQUENCE [LARGE SCALE GENOMIC DNA]</scope>
    <source>
        <tissue evidence="1">Nenye</tissue>
    </source>
</reference>
<comment type="caution">
    <text evidence="1">The sequence shown here is derived from an EMBL/GenBank/DDBJ whole genome shotgun (WGS) entry which is preliminary data.</text>
</comment>
<dbReference type="Proteomes" id="UP001630127">
    <property type="component" value="Unassembled WGS sequence"/>
</dbReference>
<evidence type="ECO:0000313" key="2">
    <source>
        <dbReference type="Proteomes" id="UP001630127"/>
    </source>
</evidence>
<dbReference type="AlphaFoldDB" id="A0ABD2XSY7"/>
<protein>
    <submittedName>
        <fullName evidence="1">Uncharacterized protein</fullName>
    </submittedName>
</protein>
<accession>A0ABD2XSY7</accession>
<dbReference type="EMBL" id="JBJUIK010000017">
    <property type="protein sequence ID" value="KAL3497843.1"/>
    <property type="molecule type" value="Genomic_DNA"/>
</dbReference>
<evidence type="ECO:0000313" key="1">
    <source>
        <dbReference type="EMBL" id="KAL3497843.1"/>
    </source>
</evidence>